<sequence>MGVRAPAGRVPAPPTGQEAEGGTGPRSGGGPHGAALRTPHRKGNAVPALEWIHVDGDRLADEHGRTVVLTGVGLGGWMNMENFVTGYPGSEGEIRRLLREATGREAYHAFFDAFLTGFFDEADARYLASLGMNCVRVPVNYRHFEDDGRPMEWKEAGFAALDRVVTLLAEHGLYSVIDLHALPGAQNQHWHSDNPTHRAAFWIHRHFQDRAVALWEELADRYRDRPEVAGYNLVNEPSDPTGEALLAFYERLEKAVRAVDGRHVLFLDGNRYSTDFSVFTRRAEPFPNCVYTAHDYALPGIAGATAYPGVTRGEYFDRSVVEGTFLRRTRFMRETGTPVWIGEFGPVYPTGRPVEEWRYALLRDQLEIYREHGAGWSLWTYKDIGLQGLVHAAPDSPYLRRVRPALEQKDRLGVDSWGGSDAGVRDVLDPIDALFEREFPGYEPYPWGRRQHIALLVRHILLAEPLAERFAALFAGITPEEAVEAAHSFRFEHTVERTGLTAVLREHLLGAGPSGPAAGGARNTG</sequence>
<dbReference type="InterPro" id="IPR001547">
    <property type="entry name" value="Glyco_hydro_5"/>
</dbReference>
<dbReference type="InterPro" id="IPR017853">
    <property type="entry name" value="GH"/>
</dbReference>
<evidence type="ECO:0000256" key="2">
    <source>
        <dbReference type="ARBA" id="ARBA00023295"/>
    </source>
</evidence>
<dbReference type="PANTHER" id="PTHR31297">
    <property type="entry name" value="GLUCAN ENDO-1,6-BETA-GLUCOSIDASE B"/>
    <property type="match status" value="1"/>
</dbReference>
<dbReference type="AlphaFoldDB" id="A0A2M8LV80"/>
<protein>
    <submittedName>
        <fullName evidence="6">Glycoside hydrolase family 5</fullName>
    </submittedName>
</protein>
<dbReference type="SUPFAM" id="SSF51445">
    <property type="entry name" value="(Trans)glycosidases"/>
    <property type="match status" value="1"/>
</dbReference>
<dbReference type="PANTHER" id="PTHR31297:SF13">
    <property type="entry name" value="PUTATIVE-RELATED"/>
    <property type="match status" value="1"/>
</dbReference>
<feature type="region of interest" description="Disordered" evidence="4">
    <location>
        <begin position="1"/>
        <end position="39"/>
    </location>
</feature>
<comment type="similarity">
    <text evidence="3">Belongs to the glycosyl hydrolase 5 (cellulase A) family.</text>
</comment>
<keyword evidence="2 3" id="KW-0326">Glycosidase</keyword>
<dbReference type="GO" id="GO:0005576">
    <property type="term" value="C:extracellular region"/>
    <property type="evidence" value="ECO:0007669"/>
    <property type="project" value="TreeGrafter"/>
</dbReference>
<evidence type="ECO:0000256" key="1">
    <source>
        <dbReference type="ARBA" id="ARBA00022801"/>
    </source>
</evidence>
<proteinExistence type="inferred from homology"/>
<dbReference type="FunFam" id="3.20.20.80:FF:000130">
    <property type="entry name" value="Endoglucanase C"/>
    <property type="match status" value="1"/>
</dbReference>
<organism evidence="6 7">
    <name type="scientific">Streptomyces carminius</name>
    <dbReference type="NCBI Taxonomy" id="2665496"/>
    <lineage>
        <taxon>Bacteria</taxon>
        <taxon>Bacillati</taxon>
        <taxon>Actinomycetota</taxon>
        <taxon>Actinomycetes</taxon>
        <taxon>Kitasatosporales</taxon>
        <taxon>Streptomycetaceae</taxon>
        <taxon>Streptomyces</taxon>
    </lineage>
</organism>
<feature type="compositionally biased region" description="Low complexity" evidence="4">
    <location>
        <begin position="1"/>
        <end position="10"/>
    </location>
</feature>
<evidence type="ECO:0000259" key="5">
    <source>
        <dbReference type="Pfam" id="PF00150"/>
    </source>
</evidence>
<dbReference type="Gene3D" id="3.20.20.80">
    <property type="entry name" value="Glycosidases"/>
    <property type="match status" value="1"/>
</dbReference>
<dbReference type="InterPro" id="IPR050386">
    <property type="entry name" value="Glycosyl_hydrolase_5"/>
</dbReference>
<dbReference type="Pfam" id="PF00150">
    <property type="entry name" value="Cellulase"/>
    <property type="match status" value="1"/>
</dbReference>
<dbReference type="GO" id="GO:0009251">
    <property type="term" value="P:glucan catabolic process"/>
    <property type="evidence" value="ECO:0007669"/>
    <property type="project" value="TreeGrafter"/>
</dbReference>
<evidence type="ECO:0000256" key="3">
    <source>
        <dbReference type="RuleBase" id="RU361153"/>
    </source>
</evidence>
<dbReference type="GO" id="GO:0009986">
    <property type="term" value="C:cell surface"/>
    <property type="evidence" value="ECO:0007669"/>
    <property type="project" value="TreeGrafter"/>
</dbReference>
<feature type="compositionally biased region" description="Gly residues" evidence="4">
    <location>
        <begin position="19"/>
        <end position="32"/>
    </location>
</feature>
<comment type="caution">
    <text evidence="6">The sequence shown here is derived from an EMBL/GenBank/DDBJ whole genome shotgun (WGS) entry which is preliminary data.</text>
</comment>
<keyword evidence="1 3" id="KW-0378">Hydrolase</keyword>
<dbReference type="Proteomes" id="UP000230407">
    <property type="component" value="Unassembled WGS sequence"/>
</dbReference>
<evidence type="ECO:0000313" key="6">
    <source>
        <dbReference type="EMBL" id="PJE95845.1"/>
    </source>
</evidence>
<gene>
    <name evidence="6" type="ORF">CUT44_21600</name>
</gene>
<reference evidence="6 7" key="1">
    <citation type="submission" date="2017-11" db="EMBL/GenBank/DDBJ databases">
        <title>Streptomyces carmine sp. nov., a novel actinomycete isolated from Sophora alopecuroides in Xinjiang, China.</title>
        <authorList>
            <person name="Wang Y."/>
            <person name="Luo X."/>
            <person name="Wan C."/>
            <person name="Zhang L."/>
        </authorList>
    </citation>
    <scope>NUCLEOTIDE SEQUENCE [LARGE SCALE GENOMIC DNA]</scope>
    <source>
        <strain evidence="6 7">TRM SA0054</strain>
    </source>
</reference>
<evidence type="ECO:0000256" key="4">
    <source>
        <dbReference type="SAM" id="MobiDB-lite"/>
    </source>
</evidence>
<feature type="domain" description="Glycoside hydrolase family 5" evidence="5">
    <location>
        <begin position="122"/>
        <end position="382"/>
    </location>
</feature>
<keyword evidence="7" id="KW-1185">Reference proteome</keyword>
<dbReference type="EMBL" id="PGGW01000061">
    <property type="protein sequence ID" value="PJE95845.1"/>
    <property type="molecule type" value="Genomic_DNA"/>
</dbReference>
<dbReference type="GO" id="GO:0008422">
    <property type="term" value="F:beta-glucosidase activity"/>
    <property type="evidence" value="ECO:0007669"/>
    <property type="project" value="TreeGrafter"/>
</dbReference>
<evidence type="ECO:0000313" key="7">
    <source>
        <dbReference type="Proteomes" id="UP000230407"/>
    </source>
</evidence>
<accession>A0A2M8LV80</accession>
<name>A0A2M8LV80_9ACTN</name>